<reference evidence="18 19" key="1">
    <citation type="submission" date="2018-03" db="EMBL/GenBank/DDBJ databases">
        <title>Ahniella affigens gen. nov., sp. nov., a gammaproteobacterium isolated from sandy soil near a stream.</title>
        <authorList>
            <person name="Ko Y."/>
            <person name="Kim J.-H."/>
        </authorList>
    </citation>
    <scope>NUCLEOTIDE SEQUENCE [LARGE SCALE GENOMIC DNA]</scope>
    <source>
        <strain evidence="18 19">D13</strain>
    </source>
</reference>
<evidence type="ECO:0000256" key="16">
    <source>
        <dbReference type="PIRSR" id="PIRSR006769-3"/>
    </source>
</evidence>
<evidence type="ECO:0000256" key="11">
    <source>
        <dbReference type="ARBA" id="ARBA00023002"/>
    </source>
</evidence>
<dbReference type="InterPro" id="IPR011549">
    <property type="entry name" value="RibD_C"/>
</dbReference>
<dbReference type="SUPFAM" id="SSF53597">
    <property type="entry name" value="Dihydrofolate reductase-like"/>
    <property type="match status" value="1"/>
</dbReference>
<evidence type="ECO:0000256" key="4">
    <source>
        <dbReference type="ARBA" id="ARBA00005259"/>
    </source>
</evidence>
<keyword evidence="10 13" id="KW-0521">NADP</keyword>
<dbReference type="GO" id="GO:0009231">
    <property type="term" value="P:riboflavin biosynthetic process"/>
    <property type="evidence" value="ECO:0007669"/>
    <property type="project" value="UniProtKB-UniPathway"/>
</dbReference>
<feature type="binding site" evidence="15">
    <location>
        <position position="201"/>
    </location>
    <ligand>
        <name>substrate</name>
    </ligand>
</feature>
<evidence type="ECO:0000313" key="18">
    <source>
        <dbReference type="EMBL" id="AVQ00212.1"/>
    </source>
</evidence>
<feature type="binding site" evidence="15">
    <location>
        <position position="198"/>
    </location>
    <ligand>
        <name>substrate</name>
    </ligand>
</feature>
<dbReference type="GO" id="GO:0008270">
    <property type="term" value="F:zinc ion binding"/>
    <property type="evidence" value="ECO:0007669"/>
    <property type="project" value="InterPro"/>
</dbReference>
<evidence type="ECO:0000256" key="1">
    <source>
        <dbReference type="ARBA" id="ARBA00002151"/>
    </source>
</evidence>
<dbReference type="InterPro" id="IPR016193">
    <property type="entry name" value="Cytidine_deaminase-like"/>
</dbReference>
<dbReference type="CDD" id="cd01284">
    <property type="entry name" value="Riboflavin_deaminase-reductase"/>
    <property type="match status" value="1"/>
</dbReference>
<keyword evidence="19" id="KW-1185">Reference proteome</keyword>
<dbReference type="KEGG" id="xba:C7S18_20585"/>
<dbReference type="InterPro" id="IPR050765">
    <property type="entry name" value="Riboflavin_Biosynth_HTPR"/>
</dbReference>
<dbReference type="InterPro" id="IPR002734">
    <property type="entry name" value="RibDG_C"/>
</dbReference>
<proteinExistence type="inferred from homology"/>
<dbReference type="EC" id="1.1.1.193" evidence="13"/>
<comment type="catalytic activity">
    <reaction evidence="13">
        <text>2,5-diamino-6-hydroxy-4-(5-phosphoribosylamino)-pyrimidine + H2O + H(+) = 5-amino-6-(5-phospho-D-ribosylamino)uracil + NH4(+)</text>
        <dbReference type="Rhea" id="RHEA:21868"/>
        <dbReference type="ChEBI" id="CHEBI:15377"/>
        <dbReference type="ChEBI" id="CHEBI:15378"/>
        <dbReference type="ChEBI" id="CHEBI:28938"/>
        <dbReference type="ChEBI" id="CHEBI:58453"/>
        <dbReference type="ChEBI" id="CHEBI:58614"/>
        <dbReference type="EC" id="3.5.4.26"/>
    </reaction>
</comment>
<organism evidence="18 19">
    <name type="scientific">Ahniella affigens</name>
    <dbReference type="NCBI Taxonomy" id="2021234"/>
    <lineage>
        <taxon>Bacteria</taxon>
        <taxon>Pseudomonadati</taxon>
        <taxon>Pseudomonadota</taxon>
        <taxon>Gammaproteobacteria</taxon>
        <taxon>Lysobacterales</taxon>
        <taxon>Rhodanobacteraceae</taxon>
        <taxon>Ahniella</taxon>
    </lineage>
</organism>
<evidence type="ECO:0000256" key="9">
    <source>
        <dbReference type="ARBA" id="ARBA00022833"/>
    </source>
</evidence>
<dbReference type="Pfam" id="PF01872">
    <property type="entry name" value="RibD_C"/>
    <property type="match status" value="1"/>
</dbReference>
<evidence type="ECO:0000256" key="15">
    <source>
        <dbReference type="PIRSR" id="PIRSR006769-2"/>
    </source>
</evidence>
<evidence type="ECO:0000259" key="17">
    <source>
        <dbReference type="PROSITE" id="PS51747"/>
    </source>
</evidence>
<feature type="binding site" evidence="15">
    <location>
        <position position="162"/>
    </location>
    <ligand>
        <name>substrate</name>
    </ligand>
</feature>
<dbReference type="OrthoDB" id="9800865at2"/>
<feature type="active site" description="Proton donor" evidence="14">
    <location>
        <position position="46"/>
    </location>
</feature>
<name>A0A2P1PZD8_9GAMM</name>
<dbReference type="FunFam" id="3.40.140.10:FF:000025">
    <property type="entry name" value="Riboflavin biosynthesis protein RibD"/>
    <property type="match status" value="1"/>
</dbReference>
<feature type="binding site" evidence="15">
    <location>
        <position position="190"/>
    </location>
    <ligand>
        <name>NADP(+)</name>
        <dbReference type="ChEBI" id="CHEBI:58349"/>
    </ligand>
</feature>
<dbReference type="EC" id="3.5.4.26" evidence="13"/>
<dbReference type="InterPro" id="IPR004794">
    <property type="entry name" value="Eubact_RibD"/>
</dbReference>
<feature type="domain" description="CMP/dCMP-type deaminase" evidence="17">
    <location>
        <begin position="1"/>
        <end position="116"/>
    </location>
</feature>
<dbReference type="PIRSF" id="PIRSF006769">
    <property type="entry name" value="RibD"/>
    <property type="match status" value="1"/>
</dbReference>
<feature type="binding site" evidence="16">
    <location>
        <position position="44"/>
    </location>
    <ligand>
        <name>Zn(2+)</name>
        <dbReference type="ChEBI" id="CHEBI:29105"/>
        <note>catalytic</note>
    </ligand>
</feature>
<dbReference type="Gene3D" id="3.40.140.10">
    <property type="entry name" value="Cytidine Deaminase, domain 2"/>
    <property type="match status" value="1"/>
</dbReference>
<feature type="binding site" evidence="15">
    <location>
        <position position="216"/>
    </location>
    <ligand>
        <name>NADP(+)</name>
        <dbReference type="ChEBI" id="CHEBI:58349"/>
    </ligand>
</feature>
<evidence type="ECO:0000256" key="5">
    <source>
        <dbReference type="ARBA" id="ARBA00007417"/>
    </source>
</evidence>
<evidence type="ECO:0000256" key="3">
    <source>
        <dbReference type="ARBA" id="ARBA00004910"/>
    </source>
</evidence>
<evidence type="ECO:0000256" key="7">
    <source>
        <dbReference type="ARBA" id="ARBA00022723"/>
    </source>
</evidence>
<gene>
    <name evidence="18" type="primary">ribD</name>
    <name evidence="18" type="ORF">C7S18_20585</name>
</gene>
<sequence>MAEALRLAELGRYTTKPNPCVGAVLVQGDTVVGRGFHQRAGEPHAEVFALREAGTRAHGATIYVTLEPCAHTGRTPPCADALKTAGVARVVYAVADPNPLVSGKGVARLQAAGVVVQTGLMRDAAQAQIEGFLSRIERGRPFVRVKSATSLDGRIALRSGESKWITGQAARADVQHWRAASGAILTGVGTVLADDPSLTARVDAPCVAPARVVLDTKGRLPASAKLLSDDAPTWVLTAPEHVKSLQTRCPAATVWGIAHGPDGRLSLTGALAWLAGQGINDLMVEAGGTLAGALLREGLIDEWLLYQNTCLLGDSGMPVFAGLSPSNMAAKPEWQCVDHRPIGSDWRWRLRPVTATGT</sequence>
<evidence type="ECO:0000256" key="10">
    <source>
        <dbReference type="ARBA" id="ARBA00022857"/>
    </source>
</evidence>
<dbReference type="EMBL" id="CP027860">
    <property type="protein sequence ID" value="AVQ00212.1"/>
    <property type="molecule type" value="Genomic_DNA"/>
</dbReference>
<dbReference type="Proteomes" id="UP000241074">
    <property type="component" value="Chromosome"/>
</dbReference>
<evidence type="ECO:0000256" key="13">
    <source>
        <dbReference type="PIRNR" id="PIRNR006769"/>
    </source>
</evidence>
<dbReference type="UniPathway" id="UPA00275">
    <property type="reaction ID" value="UER00401"/>
</dbReference>
<feature type="binding site" evidence="16">
    <location>
        <position position="69"/>
    </location>
    <ligand>
        <name>Zn(2+)</name>
        <dbReference type="ChEBI" id="CHEBI:29105"/>
        <note>catalytic</note>
    </ligand>
</feature>
<feature type="binding site" evidence="16">
    <location>
        <position position="78"/>
    </location>
    <ligand>
        <name>Zn(2+)</name>
        <dbReference type="ChEBI" id="CHEBI:29105"/>
        <note>catalytic</note>
    </ligand>
</feature>
<keyword evidence="11 13" id="KW-0560">Oxidoreductase</keyword>
<feature type="binding site" evidence="15">
    <location>
        <position position="285"/>
    </location>
    <ligand>
        <name>substrate</name>
    </ligand>
</feature>
<comment type="function">
    <text evidence="1 13">Converts 2,5-diamino-6-(ribosylamino)-4(3h)-pyrimidinone 5'-phosphate into 5-amino-6-(ribosylamino)-2,4(1h,3h)-pyrimidinedione 5'-phosphate.</text>
</comment>
<feature type="binding site" evidence="15">
    <location>
        <begin position="287"/>
        <end position="293"/>
    </location>
    <ligand>
        <name>NADP(+)</name>
        <dbReference type="ChEBI" id="CHEBI:58349"/>
    </ligand>
</feature>
<dbReference type="SUPFAM" id="SSF53927">
    <property type="entry name" value="Cytidine deaminase-like"/>
    <property type="match status" value="1"/>
</dbReference>
<dbReference type="InterPro" id="IPR016192">
    <property type="entry name" value="APOBEC/CMP_deaminase_Zn-bd"/>
</dbReference>
<dbReference type="InterPro" id="IPR002125">
    <property type="entry name" value="CMP_dCMP_dom"/>
</dbReference>
<evidence type="ECO:0000256" key="6">
    <source>
        <dbReference type="ARBA" id="ARBA00022619"/>
    </source>
</evidence>
<evidence type="ECO:0000256" key="12">
    <source>
        <dbReference type="ARBA" id="ARBA00023268"/>
    </source>
</evidence>
<dbReference type="NCBIfam" id="TIGR00227">
    <property type="entry name" value="ribD_Cterm"/>
    <property type="match status" value="1"/>
</dbReference>
<keyword evidence="6 13" id="KW-0686">Riboflavin biosynthesis</keyword>
<keyword evidence="9 13" id="KW-0862">Zinc</keyword>
<comment type="pathway">
    <text evidence="3 13">Cofactor biosynthesis; riboflavin biosynthesis; 5-amino-6-(D-ribitylamino)uracil from GTP: step 3/4.</text>
</comment>
<dbReference type="PANTHER" id="PTHR38011">
    <property type="entry name" value="DIHYDROFOLATE REDUCTASE FAMILY PROTEIN (AFU_ORTHOLOGUE AFUA_8G06820)"/>
    <property type="match status" value="1"/>
</dbReference>
<dbReference type="PANTHER" id="PTHR38011:SF7">
    <property type="entry name" value="2,5-DIAMINO-6-RIBOSYLAMINO-4(3H)-PYRIMIDINONE 5'-PHOSPHATE REDUCTASE"/>
    <property type="match status" value="1"/>
</dbReference>
<protein>
    <recommendedName>
        <fullName evidence="13">Riboflavin biosynthesis protein RibD</fullName>
    </recommendedName>
    <domain>
        <recommendedName>
            <fullName evidence="13">Diaminohydroxyphosphoribosylaminopyrimidine deaminase</fullName>
            <shortName evidence="13">DRAP deaminase</shortName>
            <ecNumber evidence="13">3.5.4.26</ecNumber>
        </recommendedName>
        <alternativeName>
            <fullName evidence="13">Riboflavin-specific deaminase</fullName>
        </alternativeName>
    </domain>
    <domain>
        <recommendedName>
            <fullName evidence="13">5-amino-6-(5-phosphoribosylamino)uracil reductase</fullName>
            <ecNumber evidence="13">1.1.1.193</ecNumber>
        </recommendedName>
        <alternativeName>
            <fullName evidence="13">HTP reductase</fullName>
        </alternativeName>
    </domain>
</protein>
<comment type="catalytic activity">
    <reaction evidence="13">
        <text>5-amino-6-(5-phospho-D-ribitylamino)uracil + NADP(+) = 5-amino-6-(5-phospho-D-ribosylamino)uracil + NADPH + H(+)</text>
        <dbReference type="Rhea" id="RHEA:17845"/>
        <dbReference type="ChEBI" id="CHEBI:15378"/>
        <dbReference type="ChEBI" id="CHEBI:57783"/>
        <dbReference type="ChEBI" id="CHEBI:58349"/>
        <dbReference type="ChEBI" id="CHEBI:58421"/>
        <dbReference type="ChEBI" id="CHEBI:58453"/>
        <dbReference type="EC" id="1.1.1.193"/>
    </reaction>
</comment>
<comment type="pathway">
    <text evidence="2 13">Cofactor biosynthesis; riboflavin biosynthesis; 5-amino-6-(D-ribitylamino)uracil from GTP: step 2/4.</text>
</comment>
<dbReference type="GO" id="GO:0050661">
    <property type="term" value="F:NADP binding"/>
    <property type="evidence" value="ECO:0007669"/>
    <property type="project" value="InterPro"/>
</dbReference>
<feature type="binding site" evidence="15">
    <location>
        <position position="178"/>
    </location>
    <ligand>
        <name>substrate</name>
    </ligand>
</feature>
<keyword evidence="12" id="KW-0511">Multifunctional enzyme</keyword>
<comment type="similarity">
    <text evidence="4 13">In the N-terminal section; belongs to the cytidine and deoxycytidylate deaminase family.</text>
</comment>
<dbReference type="Pfam" id="PF00383">
    <property type="entry name" value="dCMP_cyt_deam_1"/>
    <property type="match status" value="1"/>
</dbReference>
<evidence type="ECO:0000256" key="14">
    <source>
        <dbReference type="PIRSR" id="PIRSR006769-1"/>
    </source>
</evidence>
<reference evidence="18 19" key="2">
    <citation type="submission" date="2018-03" db="EMBL/GenBank/DDBJ databases">
        <authorList>
            <person name="Keele B.F."/>
        </authorList>
    </citation>
    <scope>NUCLEOTIDE SEQUENCE [LARGE SCALE GENOMIC DNA]</scope>
    <source>
        <strain evidence="18 19">D13</strain>
    </source>
</reference>
<keyword evidence="7 13" id="KW-0479">Metal-binding</keyword>
<dbReference type="InterPro" id="IPR024072">
    <property type="entry name" value="DHFR-like_dom_sf"/>
</dbReference>
<comment type="cofactor">
    <cofactor evidence="13 16">
        <name>Zn(2+)</name>
        <dbReference type="ChEBI" id="CHEBI:29105"/>
    </cofactor>
    <text evidence="13 16">Binds 1 zinc ion.</text>
</comment>
<dbReference type="PROSITE" id="PS00903">
    <property type="entry name" value="CYT_DCMP_DEAMINASES_1"/>
    <property type="match status" value="1"/>
</dbReference>
<accession>A0A2P1PZD8</accession>
<dbReference type="GO" id="GO:0008703">
    <property type="term" value="F:5-amino-6-(5-phosphoribosylamino)uracil reductase activity"/>
    <property type="evidence" value="ECO:0007669"/>
    <property type="project" value="UniProtKB-EC"/>
</dbReference>
<dbReference type="Gene3D" id="3.40.430.10">
    <property type="entry name" value="Dihydrofolate Reductase, subunit A"/>
    <property type="match status" value="1"/>
</dbReference>
<dbReference type="NCBIfam" id="TIGR00326">
    <property type="entry name" value="eubact_ribD"/>
    <property type="match status" value="1"/>
</dbReference>
<feature type="binding site" evidence="15">
    <location>
        <position position="148"/>
    </location>
    <ligand>
        <name>NADP(+)</name>
        <dbReference type="ChEBI" id="CHEBI:58349"/>
    </ligand>
</feature>
<evidence type="ECO:0000256" key="2">
    <source>
        <dbReference type="ARBA" id="ARBA00004882"/>
    </source>
</evidence>
<evidence type="ECO:0000313" key="19">
    <source>
        <dbReference type="Proteomes" id="UP000241074"/>
    </source>
</evidence>
<comment type="similarity">
    <text evidence="5 13">In the C-terminal section; belongs to the HTP reductase family.</text>
</comment>
<dbReference type="AlphaFoldDB" id="A0A2P1PZD8"/>
<evidence type="ECO:0000256" key="8">
    <source>
        <dbReference type="ARBA" id="ARBA00022801"/>
    </source>
</evidence>
<feature type="binding site" evidence="15">
    <location>
        <position position="164"/>
    </location>
    <ligand>
        <name>NADP(+)</name>
        <dbReference type="ChEBI" id="CHEBI:58349"/>
    </ligand>
</feature>
<feature type="binding site" evidence="15">
    <location>
        <position position="194"/>
    </location>
    <ligand>
        <name>NADP(+)</name>
        <dbReference type="ChEBI" id="CHEBI:58349"/>
    </ligand>
</feature>
<dbReference type="GO" id="GO:0008835">
    <property type="term" value="F:diaminohydroxyphosphoribosylaminopyrimidine deaminase activity"/>
    <property type="evidence" value="ECO:0007669"/>
    <property type="project" value="UniProtKB-EC"/>
</dbReference>
<dbReference type="PROSITE" id="PS51747">
    <property type="entry name" value="CYT_DCMP_DEAMINASES_2"/>
    <property type="match status" value="1"/>
</dbReference>
<keyword evidence="8 13" id="KW-0378">Hydrolase</keyword>